<keyword evidence="2" id="KW-1185">Reference proteome</keyword>
<comment type="caution">
    <text evidence="1">The sequence shown here is derived from an EMBL/GenBank/DDBJ whole genome shotgun (WGS) entry which is preliminary data.</text>
</comment>
<accession>A0ABR2BWY5</accession>
<evidence type="ECO:0000313" key="2">
    <source>
        <dbReference type="Proteomes" id="UP001472677"/>
    </source>
</evidence>
<dbReference type="Proteomes" id="UP001472677">
    <property type="component" value="Unassembled WGS sequence"/>
</dbReference>
<sequence length="81" mass="9179">MENLNFTEEEYGFLVTEHALIEEEPGSEHWLVGSVVSFKDVNGESLSRIFKSVWKAKNVAAIIELRQISLSLKSSTVRPKE</sequence>
<dbReference type="EMBL" id="JBBPBM010000078">
    <property type="protein sequence ID" value="KAK8511553.1"/>
    <property type="molecule type" value="Genomic_DNA"/>
</dbReference>
<gene>
    <name evidence="1" type="ORF">V6N12_038155</name>
</gene>
<organism evidence="1 2">
    <name type="scientific">Hibiscus sabdariffa</name>
    <name type="common">roselle</name>
    <dbReference type="NCBI Taxonomy" id="183260"/>
    <lineage>
        <taxon>Eukaryota</taxon>
        <taxon>Viridiplantae</taxon>
        <taxon>Streptophyta</taxon>
        <taxon>Embryophyta</taxon>
        <taxon>Tracheophyta</taxon>
        <taxon>Spermatophyta</taxon>
        <taxon>Magnoliopsida</taxon>
        <taxon>eudicotyledons</taxon>
        <taxon>Gunneridae</taxon>
        <taxon>Pentapetalae</taxon>
        <taxon>rosids</taxon>
        <taxon>malvids</taxon>
        <taxon>Malvales</taxon>
        <taxon>Malvaceae</taxon>
        <taxon>Malvoideae</taxon>
        <taxon>Hibiscus</taxon>
    </lineage>
</organism>
<name>A0ABR2BWY5_9ROSI</name>
<protein>
    <submittedName>
        <fullName evidence="1">Uncharacterized protein</fullName>
    </submittedName>
</protein>
<proteinExistence type="predicted"/>
<reference evidence="1 2" key="1">
    <citation type="journal article" date="2024" name="G3 (Bethesda)">
        <title>Genome assembly of Hibiscus sabdariffa L. provides insights into metabolisms of medicinal natural products.</title>
        <authorList>
            <person name="Kim T."/>
        </authorList>
    </citation>
    <scope>NUCLEOTIDE SEQUENCE [LARGE SCALE GENOMIC DNA]</scope>
    <source>
        <strain evidence="1">TK-2024</strain>
        <tissue evidence="1">Old leaves</tissue>
    </source>
</reference>
<evidence type="ECO:0000313" key="1">
    <source>
        <dbReference type="EMBL" id="KAK8511553.1"/>
    </source>
</evidence>